<dbReference type="CDD" id="cd18622">
    <property type="entry name" value="GH32_Inu-like"/>
    <property type="match status" value="1"/>
</dbReference>
<dbReference type="GO" id="GO:0004575">
    <property type="term" value="F:sucrose alpha-glucosidase activity"/>
    <property type="evidence" value="ECO:0007669"/>
    <property type="project" value="TreeGrafter"/>
</dbReference>
<keyword evidence="3" id="KW-0326">Glycosidase</keyword>
<dbReference type="STRING" id="216938.SHELI_v1c02740"/>
<dbReference type="PANTHER" id="PTHR42800:SF1">
    <property type="entry name" value="EXOINULINASE INUD (AFU_ORTHOLOGUE AFUA_5G00480)"/>
    <property type="match status" value="1"/>
</dbReference>
<sequence length="513" mass="59821">MKKLLCIISFFSIWFCFWSTIIKSINYKNRFEDRYTNSFHLQTPTKGLMNDIQGGFYRDGIWHLYILYNSKYSNNHFGMQFDKYGTVLYHITTQDWVNFNYIGVALNNNLTSYDDISSGTVYEDRNNYFGYGENTIIVMASSFAKNEQNILGYYSTDGGYNFLPIQQTPIISVHQEVNGGDFRDPFFFVKDGKYIMYIAQNEFFGVWVSDYPTEGYVKKGNYKASHPMLECPNLYQLKVEGEETKKWVLLYGGNGGWGVDKDDLSSGTYYTIGEIDENFTFKKDVDQPIVRLDYGPDFYAANYFKKSFSNTNLKELICGGWIGNWNYLNYQPNDGRVGNMSLARILKLRRKSSSSNKILALDTDFIEKNANIKSDDFINQKEIIIKNAFEKFSINLNNLKNNSIVFEIGDNYYKIKINLDFEKKQAIINRSVEDYFVNKNEEFYKTRTFDVDYDVKNAKNFSIYLDKTILELEFPDGKKFTISKFKGTKSIEVLKVIFDKQSTGKYEYGNFIN</sequence>
<feature type="domain" description="Glycosyl hydrolase family 32 N-terminal" evidence="4">
    <location>
        <begin position="43"/>
        <end position="350"/>
    </location>
</feature>
<dbReference type="InterPro" id="IPR001362">
    <property type="entry name" value="Glyco_hydro_32"/>
</dbReference>
<dbReference type="PANTHER" id="PTHR42800">
    <property type="entry name" value="EXOINULINASE INUD (AFU_ORTHOLOGUE AFUA_5G00480)"/>
    <property type="match status" value="1"/>
</dbReference>
<evidence type="ECO:0000259" key="4">
    <source>
        <dbReference type="Pfam" id="PF00251"/>
    </source>
</evidence>
<dbReference type="EMBL" id="CP017015">
    <property type="protein sequence ID" value="AOG60229.1"/>
    <property type="molecule type" value="Genomic_DNA"/>
</dbReference>
<name>A0A1B3SJW7_9MOLU</name>
<evidence type="ECO:0000256" key="2">
    <source>
        <dbReference type="ARBA" id="ARBA00022801"/>
    </source>
</evidence>
<dbReference type="KEGG" id="shj:SHELI_v1c02740"/>
<evidence type="ECO:0000313" key="5">
    <source>
        <dbReference type="EMBL" id="AOG60229.1"/>
    </source>
</evidence>
<keyword evidence="6" id="KW-1185">Reference proteome</keyword>
<dbReference type="Pfam" id="PF00251">
    <property type="entry name" value="Glyco_hydro_32N"/>
    <property type="match status" value="1"/>
</dbReference>
<keyword evidence="2" id="KW-0378">Hydrolase</keyword>
<dbReference type="AlphaFoldDB" id="A0A1B3SJW7"/>
<reference evidence="5 6" key="1">
    <citation type="submission" date="2016-08" db="EMBL/GenBank/DDBJ databases">
        <title>Complete genome sequence of Spiroplasma helicoides TABS-2 (DSM 22551).</title>
        <authorList>
            <person name="Shen W.-Y."/>
            <person name="Lo W.-S."/>
            <person name="Lai Y.-C."/>
            <person name="Kuo C.-H."/>
        </authorList>
    </citation>
    <scope>NUCLEOTIDE SEQUENCE [LARGE SCALE GENOMIC DNA]</scope>
    <source>
        <strain evidence="5 6">TABS-2</strain>
    </source>
</reference>
<dbReference type="GO" id="GO:0005737">
    <property type="term" value="C:cytoplasm"/>
    <property type="evidence" value="ECO:0007669"/>
    <property type="project" value="TreeGrafter"/>
</dbReference>
<accession>A0A1B3SJW7</accession>
<comment type="similarity">
    <text evidence="1">Belongs to the glycosyl hydrolase 32 family.</text>
</comment>
<gene>
    <name evidence="5" type="primary">levB</name>
    <name evidence="5" type="ORF">SHELI_v1c02740</name>
</gene>
<evidence type="ECO:0000256" key="3">
    <source>
        <dbReference type="ARBA" id="ARBA00023295"/>
    </source>
</evidence>
<dbReference type="OrthoDB" id="387639at2"/>
<dbReference type="Proteomes" id="UP000094378">
    <property type="component" value="Chromosome"/>
</dbReference>
<evidence type="ECO:0000256" key="1">
    <source>
        <dbReference type="ARBA" id="ARBA00009902"/>
    </source>
</evidence>
<proteinExistence type="inferred from homology"/>
<dbReference type="SUPFAM" id="SSF75005">
    <property type="entry name" value="Arabinanase/levansucrase/invertase"/>
    <property type="match status" value="1"/>
</dbReference>
<organism evidence="5 6">
    <name type="scientific">Spiroplasma helicoides</name>
    <dbReference type="NCBI Taxonomy" id="216938"/>
    <lineage>
        <taxon>Bacteria</taxon>
        <taxon>Bacillati</taxon>
        <taxon>Mycoplasmatota</taxon>
        <taxon>Mollicutes</taxon>
        <taxon>Entomoplasmatales</taxon>
        <taxon>Spiroplasmataceae</taxon>
        <taxon>Spiroplasma</taxon>
    </lineage>
</organism>
<protein>
    <submittedName>
        <fullName evidence="5">Levanbiose-producing levanase</fullName>
    </submittedName>
</protein>
<dbReference type="InterPro" id="IPR013148">
    <property type="entry name" value="Glyco_hydro_32_N"/>
</dbReference>
<dbReference type="RefSeq" id="WP_069116019.1">
    <property type="nucleotide sequence ID" value="NZ_CP017015.1"/>
</dbReference>
<dbReference type="SMART" id="SM00640">
    <property type="entry name" value="Glyco_32"/>
    <property type="match status" value="1"/>
</dbReference>
<evidence type="ECO:0000313" key="6">
    <source>
        <dbReference type="Proteomes" id="UP000094378"/>
    </source>
</evidence>
<dbReference type="GO" id="GO:0005987">
    <property type="term" value="P:sucrose catabolic process"/>
    <property type="evidence" value="ECO:0007669"/>
    <property type="project" value="TreeGrafter"/>
</dbReference>
<dbReference type="InterPro" id="IPR023296">
    <property type="entry name" value="Glyco_hydro_beta-prop_sf"/>
</dbReference>
<dbReference type="Gene3D" id="2.115.10.20">
    <property type="entry name" value="Glycosyl hydrolase domain, family 43"/>
    <property type="match status" value="1"/>
</dbReference>